<evidence type="ECO:0000256" key="9">
    <source>
        <dbReference type="PIRNR" id="PIRNR036365"/>
    </source>
</evidence>
<dbReference type="GO" id="GO:0005576">
    <property type="term" value="C:extracellular region"/>
    <property type="evidence" value="ECO:0007669"/>
    <property type="project" value="UniProtKB-SubCell"/>
</dbReference>
<comment type="subcellular location">
    <subcellularLocation>
        <location evidence="1 9">Secreted</location>
    </subcellularLocation>
</comment>
<dbReference type="PROSITE" id="PS01186">
    <property type="entry name" value="EGF_2"/>
    <property type="match status" value="1"/>
</dbReference>
<keyword evidence="4 9" id="KW-0732">Signal</keyword>
<dbReference type="AlphaFoldDB" id="A0A2G9TU77"/>
<dbReference type="Proteomes" id="UP000230423">
    <property type="component" value="Unassembled WGS sequence"/>
</dbReference>
<evidence type="ECO:0000256" key="7">
    <source>
        <dbReference type="ARBA" id="ARBA00023157"/>
    </source>
</evidence>
<evidence type="ECO:0000256" key="8">
    <source>
        <dbReference type="ARBA" id="ARBA00023180"/>
    </source>
</evidence>
<dbReference type="InterPro" id="IPR024079">
    <property type="entry name" value="MetalloPept_cat_dom_sf"/>
</dbReference>
<evidence type="ECO:0000256" key="5">
    <source>
        <dbReference type="ARBA" id="ARBA00022833"/>
    </source>
</evidence>
<dbReference type="GO" id="GO:0018996">
    <property type="term" value="P:molting cycle, collagen and cuticulin-based cuticle"/>
    <property type="evidence" value="ECO:0007669"/>
    <property type="project" value="InterPro"/>
</dbReference>
<sequence length="460" mass="52088">MRIIILALLVAACVSADLFDFKKSLVVGSLKGLIKHEVNKKIKKTFDRIKEVFNSNMVDFRKKLSEYKEKILQKLHLTKEQRNELVERLKMFKRKTIDKVLSTGDSIEEINIMSKIAGALFQGDMVLSKEQQEQVTADILETRTKRQTMYEKAYPGRRWSKGVSYFFDDSASAQVQSVFKKAAQQWMADTCINFIPSKFAQDSIRVFAEDGCWSFVGRLGGVQNLSLGQGCESIGTAAHELGHALGFFHTHSRYDRDQFITVDEQNIKPDWLDQFTRESISTNNNYGLTYDYGSLMHYGATSATGNKKPTMVPKDVLYTETLGSPFISYYDLLMINTHYNCTDACKGKNTPCQNNGFAHPRDCSKCICPSGYGGQYCEKRAPAGKKIEVKFVDFPDGVAVDGCTYAGVEIKTHPDQRRTGYRFCSKDDANTVLKSLSNLVPVITYNRIYATVTKLEYRYV</sequence>
<feature type="coiled-coil region" evidence="12">
    <location>
        <begin position="68"/>
        <end position="95"/>
    </location>
</feature>
<dbReference type="PROSITE" id="PS00022">
    <property type="entry name" value="EGF_1"/>
    <property type="match status" value="1"/>
</dbReference>
<evidence type="ECO:0000256" key="11">
    <source>
        <dbReference type="RuleBase" id="RU361183"/>
    </source>
</evidence>
<comment type="caution">
    <text evidence="10">Lacks conserved residue(s) required for the propagation of feature annotation.</text>
</comment>
<keyword evidence="6 10" id="KW-0482">Metalloprotease</keyword>
<evidence type="ECO:0000313" key="15">
    <source>
        <dbReference type="Proteomes" id="UP000230423"/>
    </source>
</evidence>
<dbReference type="GO" id="GO:0004222">
    <property type="term" value="F:metalloendopeptidase activity"/>
    <property type="evidence" value="ECO:0007669"/>
    <property type="project" value="UniProtKB-UniRule"/>
</dbReference>
<dbReference type="SMART" id="SM00235">
    <property type="entry name" value="ZnMc"/>
    <property type="match status" value="1"/>
</dbReference>
<keyword evidence="8" id="KW-0325">Glycoprotein</keyword>
<comment type="cofactor">
    <cofactor evidence="10 11">
        <name>Zn(2+)</name>
        <dbReference type="ChEBI" id="CHEBI:29105"/>
    </cofactor>
    <text evidence="10 11">Binds 1 zinc ion per subunit.</text>
</comment>
<keyword evidence="3 10" id="KW-0479">Metal-binding</keyword>
<dbReference type="InterPro" id="IPR017050">
    <property type="entry name" value="Metallopeptidase_nem"/>
</dbReference>
<evidence type="ECO:0000256" key="3">
    <source>
        <dbReference type="ARBA" id="ARBA00022723"/>
    </source>
</evidence>
<evidence type="ECO:0000256" key="4">
    <source>
        <dbReference type="ARBA" id="ARBA00022729"/>
    </source>
</evidence>
<dbReference type="InterPro" id="IPR001506">
    <property type="entry name" value="Peptidase_M12A"/>
</dbReference>
<accession>A0A2G9TU77</accession>
<dbReference type="Gene3D" id="3.40.390.10">
    <property type="entry name" value="Collagenase (Catalytic Domain)"/>
    <property type="match status" value="1"/>
</dbReference>
<dbReference type="Pfam" id="PF01400">
    <property type="entry name" value="Astacin"/>
    <property type="match status" value="1"/>
</dbReference>
<keyword evidence="15" id="KW-1185">Reference proteome</keyword>
<dbReference type="EMBL" id="KZ353596">
    <property type="protein sequence ID" value="PIO61458.1"/>
    <property type="molecule type" value="Genomic_DNA"/>
</dbReference>
<evidence type="ECO:0000256" key="1">
    <source>
        <dbReference type="ARBA" id="ARBA00004613"/>
    </source>
</evidence>
<keyword evidence="7" id="KW-1015">Disulfide bond</keyword>
<gene>
    <name evidence="14" type="ORF">TELCIR_17019</name>
</gene>
<dbReference type="PANTHER" id="PTHR10127">
    <property type="entry name" value="DISCOIDIN, CUB, EGF, LAMININ , AND ZINC METALLOPROTEASE DOMAIN CONTAINING"/>
    <property type="match status" value="1"/>
</dbReference>
<name>A0A2G9TU77_TELCI</name>
<dbReference type="OrthoDB" id="291007at2759"/>
<feature type="active site" evidence="10">
    <location>
        <position position="240"/>
    </location>
</feature>
<dbReference type="PANTHER" id="PTHR10127:SF793">
    <property type="entry name" value="ZINC METALLOPROTEINASE NAS-31"/>
    <property type="match status" value="1"/>
</dbReference>
<dbReference type="InterPro" id="IPR000742">
    <property type="entry name" value="EGF"/>
</dbReference>
<evidence type="ECO:0000256" key="12">
    <source>
        <dbReference type="SAM" id="Coils"/>
    </source>
</evidence>
<dbReference type="PROSITE" id="PS51864">
    <property type="entry name" value="ASTACIN"/>
    <property type="match status" value="1"/>
</dbReference>
<evidence type="ECO:0000259" key="13">
    <source>
        <dbReference type="PROSITE" id="PS51864"/>
    </source>
</evidence>
<keyword evidence="2 9" id="KW-0964">Secreted</keyword>
<dbReference type="InterPro" id="IPR006026">
    <property type="entry name" value="Peptidase_Metallo"/>
</dbReference>
<keyword evidence="12" id="KW-0175">Coiled coil</keyword>
<feature type="binding site" evidence="10">
    <location>
        <position position="249"/>
    </location>
    <ligand>
        <name>Zn(2+)</name>
        <dbReference type="ChEBI" id="CHEBI:29105"/>
        <note>catalytic</note>
    </ligand>
</feature>
<keyword evidence="10 11" id="KW-0645">Protease</keyword>
<reference evidence="14 15" key="1">
    <citation type="submission" date="2015-09" db="EMBL/GenBank/DDBJ databases">
        <title>Draft genome of the parasitic nematode Teladorsagia circumcincta isolate WARC Sus (inbred).</title>
        <authorList>
            <person name="Mitreva M."/>
        </authorList>
    </citation>
    <scope>NUCLEOTIDE SEQUENCE [LARGE SCALE GENOMIC DNA]</scope>
    <source>
        <strain evidence="14 15">S</strain>
    </source>
</reference>
<dbReference type="GO" id="GO:0006508">
    <property type="term" value="P:proteolysis"/>
    <property type="evidence" value="ECO:0007669"/>
    <property type="project" value="UniProtKB-KW"/>
</dbReference>
<evidence type="ECO:0000256" key="10">
    <source>
        <dbReference type="PROSITE-ProRule" id="PRU01211"/>
    </source>
</evidence>
<organism evidence="14 15">
    <name type="scientific">Teladorsagia circumcincta</name>
    <name type="common">Brown stomach worm</name>
    <name type="synonym">Ostertagia circumcincta</name>
    <dbReference type="NCBI Taxonomy" id="45464"/>
    <lineage>
        <taxon>Eukaryota</taxon>
        <taxon>Metazoa</taxon>
        <taxon>Ecdysozoa</taxon>
        <taxon>Nematoda</taxon>
        <taxon>Chromadorea</taxon>
        <taxon>Rhabditida</taxon>
        <taxon>Rhabditina</taxon>
        <taxon>Rhabditomorpha</taxon>
        <taxon>Strongyloidea</taxon>
        <taxon>Trichostrongylidae</taxon>
        <taxon>Teladorsagia</taxon>
    </lineage>
</organism>
<protein>
    <recommendedName>
        <fullName evidence="9">Zinc metalloproteinase</fullName>
    </recommendedName>
</protein>
<proteinExistence type="predicted"/>
<feature type="binding site" evidence="10">
    <location>
        <position position="239"/>
    </location>
    <ligand>
        <name>Zn(2+)</name>
        <dbReference type="ChEBI" id="CHEBI:29105"/>
        <note>catalytic</note>
    </ligand>
</feature>
<dbReference type="InterPro" id="IPR034035">
    <property type="entry name" value="Astacin-like_dom"/>
</dbReference>
<evidence type="ECO:0000256" key="6">
    <source>
        <dbReference type="ARBA" id="ARBA00023049"/>
    </source>
</evidence>
<dbReference type="PRINTS" id="PR00480">
    <property type="entry name" value="ASTACIN"/>
</dbReference>
<dbReference type="GO" id="GO:0008270">
    <property type="term" value="F:zinc ion binding"/>
    <property type="evidence" value="ECO:0007669"/>
    <property type="project" value="UniProtKB-UniRule"/>
</dbReference>
<feature type="chain" id="PRO_5013426965" description="Zinc metalloproteinase" evidence="9 11">
    <location>
        <begin position="17"/>
        <end position="460"/>
    </location>
</feature>
<feature type="signal peptide" evidence="9 11">
    <location>
        <begin position="1"/>
        <end position="16"/>
    </location>
</feature>
<feature type="domain" description="Peptidase M12A" evidence="13">
    <location>
        <begin position="147"/>
        <end position="342"/>
    </location>
</feature>
<keyword evidence="10 11" id="KW-0378">Hydrolase</keyword>
<evidence type="ECO:0000256" key="2">
    <source>
        <dbReference type="ARBA" id="ARBA00022525"/>
    </source>
</evidence>
<evidence type="ECO:0000313" key="14">
    <source>
        <dbReference type="EMBL" id="PIO61458.1"/>
    </source>
</evidence>
<dbReference type="CDD" id="cd04280">
    <property type="entry name" value="ZnMc_astacin_like"/>
    <property type="match status" value="1"/>
</dbReference>
<dbReference type="PIRSF" id="PIRSF036365">
    <property type="entry name" value="Astacin_nematoda"/>
    <property type="match status" value="1"/>
</dbReference>
<dbReference type="SUPFAM" id="SSF55486">
    <property type="entry name" value="Metalloproteases ('zincins'), catalytic domain"/>
    <property type="match status" value="1"/>
</dbReference>
<feature type="binding site" evidence="10">
    <location>
        <position position="243"/>
    </location>
    <ligand>
        <name>Zn(2+)</name>
        <dbReference type="ChEBI" id="CHEBI:29105"/>
        <note>catalytic</note>
    </ligand>
</feature>
<keyword evidence="5 10" id="KW-0862">Zinc</keyword>